<organism evidence="2 3">
    <name type="scientific">Cutaneotrichosporon oleaginosum</name>
    <dbReference type="NCBI Taxonomy" id="879819"/>
    <lineage>
        <taxon>Eukaryota</taxon>
        <taxon>Fungi</taxon>
        <taxon>Dikarya</taxon>
        <taxon>Basidiomycota</taxon>
        <taxon>Agaricomycotina</taxon>
        <taxon>Tremellomycetes</taxon>
        <taxon>Trichosporonales</taxon>
        <taxon>Trichosporonaceae</taxon>
        <taxon>Cutaneotrichosporon</taxon>
    </lineage>
</organism>
<sequence>MAEDCVFLTRSEARGTGRRCSLVFEAAAFNSARLSFGALDQTPSQARNPSASPSVKSGERHVEPSFSLSAKPLCITQVASTRVGHHCSHLGD</sequence>
<gene>
    <name evidence="2" type="ORF">CC85DRAFT_59092</name>
</gene>
<evidence type="ECO:0000256" key="1">
    <source>
        <dbReference type="SAM" id="MobiDB-lite"/>
    </source>
</evidence>
<dbReference type="EMBL" id="KQ087178">
    <property type="protein sequence ID" value="KLT46276.1"/>
    <property type="molecule type" value="Genomic_DNA"/>
</dbReference>
<evidence type="ECO:0000313" key="2">
    <source>
        <dbReference type="EMBL" id="KLT46276.1"/>
    </source>
</evidence>
<dbReference type="GeneID" id="28987883"/>
<accession>A0A0J0XZ12</accession>
<evidence type="ECO:0000313" key="3">
    <source>
        <dbReference type="Proteomes" id="UP000053611"/>
    </source>
</evidence>
<proteinExistence type="predicted"/>
<dbReference type="RefSeq" id="XP_018282767.1">
    <property type="nucleotide sequence ID" value="XM_018427280.1"/>
</dbReference>
<keyword evidence="3" id="KW-1185">Reference proteome</keyword>
<protein>
    <submittedName>
        <fullName evidence="2">Uncharacterized protein</fullName>
    </submittedName>
</protein>
<feature type="region of interest" description="Disordered" evidence="1">
    <location>
        <begin position="40"/>
        <end position="63"/>
    </location>
</feature>
<dbReference type="Proteomes" id="UP000053611">
    <property type="component" value="Unassembled WGS sequence"/>
</dbReference>
<reference evidence="2 3" key="1">
    <citation type="submission" date="2015-03" db="EMBL/GenBank/DDBJ databases">
        <title>Genomics and transcriptomics of the oil-accumulating basidiomycete yeast T. oleaginosus allow insights into substrate utilization and the diverse evolutionary trajectories of mating systems in fungi.</title>
        <authorList>
            <consortium name="DOE Joint Genome Institute"/>
            <person name="Kourist R."/>
            <person name="Kracht O."/>
            <person name="Bracharz F."/>
            <person name="Lipzen A."/>
            <person name="Nolan M."/>
            <person name="Ohm R."/>
            <person name="Grigoriev I."/>
            <person name="Sun S."/>
            <person name="Heitman J."/>
            <person name="Bruck T."/>
            <person name="Nowrousian M."/>
        </authorList>
    </citation>
    <scope>NUCLEOTIDE SEQUENCE [LARGE SCALE GENOMIC DNA]</scope>
    <source>
        <strain evidence="2 3">IBC0246</strain>
    </source>
</reference>
<name>A0A0J0XZ12_9TREE</name>
<dbReference type="AlphaFoldDB" id="A0A0J0XZ12"/>
<feature type="compositionally biased region" description="Polar residues" evidence="1">
    <location>
        <begin position="41"/>
        <end position="55"/>
    </location>
</feature>